<dbReference type="SMART" id="SM00387">
    <property type="entry name" value="HATPase_c"/>
    <property type="match status" value="1"/>
</dbReference>
<evidence type="ECO:0000256" key="5">
    <source>
        <dbReference type="ARBA" id="ARBA00022679"/>
    </source>
</evidence>
<comment type="catalytic activity">
    <reaction evidence="1">
        <text>ATP + protein L-histidine = ADP + protein N-phospho-L-histidine.</text>
        <dbReference type="EC" id="2.7.13.3"/>
    </reaction>
</comment>
<dbReference type="EC" id="2.7.13.3" evidence="3"/>
<keyword evidence="9" id="KW-0472">Membrane</keyword>
<keyword evidence="7" id="KW-0418">Kinase</keyword>
<evidence type="ECO:0000256" key="9">
    <source>
        <dbReference type="SAM" id="Phobius"/>
    </source>
</evidence>
<evidence type="ECO:0000256" key="1">
    <source>
        <dbReference type="ARBA" id="ARBA00000085"/>
    </source>
</evidence>
<dbReference type="SUPFAM" id="SSF55874">
    <property type="entry name" value="ATPase domain of HSP90 chaperone/DNA topoisomerase II/histidine kinase"/>
    <property type="match status" value="1"/>
</dbReference>
<protein>
    <recommendedName>
        <fullName evidence="3">histidine kinase</fullName>
        <ecNumber evidence="3">2.7.13.3</ecNumber>
    </recommendedName>
</protein>
<dbReference type="Gene3D" id="1.10.287.130">
    <property type="match status" value="1"/>
</dbReference>
<dbReference type="Pfam" id="PF00512">
    <property type="entry name" value="HisKA"/>
    <property type="match status" value="1"/>
</dbReference>
<dbReference type="RefSeq" id="WP_148697264.1">
    <property type="nucleotide sequence ID" value="NZ_CP017834.1"/>
</dbReference>
<keyword evidence="12" id="KW-1185">Reference proteome</keyword>
<evidence type="ECO:0000256" key="7">
    <source>
        <dbReference type="ARBA" id="ARBA00022777"/>
    </source>
</evidence>
<keyword evidence="9" id="KW-1133">Transmembrane helix</keyword>
<comment type="subcellular location">
    <subcellularLocation>
        <location evidence="2">Cell membrane</location>
        <topology evidence="2">Multi-pass membrane protein</topology>
    </subcellularLocation>
</comment>
<feature type="transmembrane region" description="Helical" evidence="9">
    <location>
        <begin position="138"/>
        <end position="157"/>
    </location>
</feature>
<feature type="transmembrane region" description="Helical" evidence="9">
    <location>
        <begin position="86"/>
        <end position="107"/>
    </location>
</feature>
<dbReference type="PANTHER" id="PTHR44936:SF10">
    <property type="entry name" value="SENSOR PROTEIN RSTB"/>
    <property type="match status" value="1"/>
</dbReference>
<evidence type="ECO:0000313" key="12">
    <source>
        <dbReference type="Proteomes" id="UP000184731"/>
    </source>
</evidence>
<evidence type="ECO:0000256" key="4">
    <source>
        <dbReference type="ARBA" id="ARBA00022475"/>
    </source>
</evidence>
<feature type="domain" description="Histidine kinase" evidence="10">
    <location>
        <begin position="221"/>
        <end position="429"/>
    </location>
</feature>
<dbReference type="AlphaFoldDB" id="A0A1L4D005"/>
<feature type="transmembrane region" description="Helical" evidence="9">
    <location>
        <begin position="61"/>
        <end position="79"/>
    </location>
</feature>
<keyword evidence="9" id="KW-0812">Transmembrane</keyword>
<evidence type="ECO:0000256" key="8">
    <source>
        <dbReference type="ARBA" id="ARBA00022840"/>
    </source>
</evidence>
<dbReference type="EMBL" id="CP017834">
    <property type="protein sequence ID" value="APJ03528.1"/>
    <property type="molecule type" value="Genomic_DNA"/>
</dbReference>
<accession>A0A1L4D005</accession>
<evidence type="ECO:0000313" key="11">
    <source>
        <dbReference type="EMBL" id="APJ03528.1"/>
    </source>
</evidence>
<dbReference type="InterPro" id="IPR005467">
    <property type="entry name" value="His_kinase_dom"/>
</dbReference>
<organism evidence="11 12">
    <name type="scientific">Silvanigrella aquatica</name>
    <dbReference type="NCBI Taxonomy" id="1915309"/>
    <lineage>
        <taxon>Bacteria</taxon>
        <taxon>Pseudomonadati</taxon>
        <taxon>Bdellovibrionota</taxon>
        <taxon>Oligoflexia</taxon>
        <taxon>Silvanigrellales</taxon>
        <taxon>Silvanigrellaceae</taxon>
        <taxon>Silvanigrella</taxon>
    </lineage>
</organism>
<dbReference type="OrthoDB" id="5288483at2"/>
<keyword evidence="5" id="KW-0808">Transferase</keyword>
<dbReference type="GO" id="GO:0005886">
    <property type="term" value="C:plasma membrane"/>
    <property type="evidence" value="ECO:0007669"/>
    <property type="project" value="UniProtKB-SubCell"/>
</dbReference>
<sequence>MSIKNLYKNVIQVFLCHGLPDENKAKMTWLIRLRWMAITAQFIALYFALKMEWIHPPYVSLYIITICNLGILNICSQYLSNKFSNISDYIILFQLLCDLSAITFLLLLTGGVWNPFVQIIFLNVSLGALLLKGKMAFLFYLFTISCVLFLHSPSLIPPAISTFPMTSQILLPAQIIVCSAIFVFTHWLSYSLRLQKKFSDRLQNEKNRIDKLRALGALSAGFSHEFATPLNTIKLRVSRFTRKNNFEDNEDIKTILKAIQQCENAIKKMNYSNLTDQDNYFEEKNINDLIHKILESWQTNERRVSLNIDEKAKKIVCSIPVLAFTKAFIDILDNAEQANAMKSFNDNKMSVYLNLENSFLSLSVEDQGLGWPDIVKKYAGEPFVTTKEGGVGLGLYNGFTFASAVGGQLLLSHNKYGGATAQFLIPVFKKGNLYE</sequence>
<dbReference type="GO" id="GO:0000155">
    <property type="term" value="F:phosphorelay sensor kinase activity"/>
    <property type="evidence" value="ECO:0007669"/>
    <property type="project" value="InterPro"/>
</dbReference>
<dbReference type="InterPro" id="IPR003594">
    <property type="entry name" value="HATPase_dom"/>
</dbReference>
<dbReference type="InterPro" id="IPR003661">
    <property type="entry name" value="HisK_dim/P_dom"/>
</dbReference>
<dbReference type="InterPro" id="IPR050980">
    <property type="entry name" value="2C_sensor_his_kinase"/>
</dbReference>
<dbReference type="PROSITE" id="PS50109">
    <property type="entry name" value="HIS_KIN"/>
    <property type="match status" value="1"/>
</dbReference>
<dbReference type="Proteomes" id="UP000184731">
    <property type="component" value="Chromosome"/>
</dbReference>
<reference evidence="11 12" key="1">
    <citation type="submission" date="2016-10" db="EMBL/GenBank/DDBJ databases">
        <title>Silvanigrella aquatica sp. nov., isolated from a freshwater lake located in the Black Forest, Germany, description of Silvanigrellaceae fam. nov., Silvanigrellales ord. nov., reclassification of the order Bdellovibrionales in the class Oligoflexia, reclassification of the families Bacteriovoracaceae and Halobacteriovoraceae in the new order Bacteriovoracales ord. nov., and reclassification of the family Pseudobacteriovoracaceae in the order Oligoflexiales.</title>
        <authorList>
            <person name="Hahn M.W."/>
            <person name="Schmidt J."/>
            <person name="Koll U."/>
            <person name="Rohde M."/>
            <person name="Verbag S."/>
            <person name="Pitt A."/>
            <person name="Nakai R."/>
            <person name="Naganuma T."/>
            <person name="Lang E."/>
        </authorList>
    </citation>
    <scope>NUCLEOTIDE SEQUENCE [LARGE SCALE GENOMIC DNA]</scope>
    <source>
        <strain evidence="11 12">MWH-Nonnen-W8red</strain>
    </source>
</reference>
<dbReference type="InterPro" id="IPR036097">
    <property type="entry name" value="HisK_dim/P_sf"/>
</dbReference>
<evidence type="ECO:0000256" key="6">
    <source>
        <dbReference type="ARBA" id="ARBA00022741"/>
    </source>
</evidence>
<dbReference type="SUPFAM" id="SSF47384">
    <property type="entry name" value="Homodimeric domain of signal transducing histidine kinase"/>
    <property type="match status" value="1"/>
</dbReference>
<keyword evidence="8" id="KW-0067">ATP-binding</keyword>
<proteinExistence type="predicted"/>
<keyword evidence="6" id="KW-0547">Nucleotide-binding</keyword>
<keyword evidence="4" id="KW-1003">Cell membrane</keyword>
<dbReference type="InterPro" id="IPR036890">
    <property type="entry name" value="HATPase_C_sf"/>
</dbReference>
<evidence type="ECO:0000259" key="10">
    <source>
        <dbReference type="PROSITE" id="PS50109"/>
    </source>
</evidence>
<dbReference type="PANTHER" id="PTHR44936">
    <property type="entry name" value="SENSOR PROTEIN CREC"/>
    <property type="match status" value="1"/>
</dbReference>
<feature type="transmembrane region" description="Helical" evidence="9">
    <location>
        <begin position="113"/>
        <end position="131"/>
    </location>
</feature>
<feature type="transmembrane region" description="Helical" evidence="9">
    <location>
        <begin position="169"/>
        <end position="188"/>
    </location>
</feature>
<evidence type="ECO:0000256" key="3">
    <source>
        <dbReference type="ARBA" id="ARBA00012438"/>
    </source>
</evidence>
<dbReference type="Gene3D" id="3.30.565.10">
    <property type="entry name" value="Histidine kinase-like ATPase, C-terminal domain"/>
    <property type="match status" value="1"/>
</dbReference>
<evidence type="ECO:0000256" key="2">
    <source>
        <dbReference type="ARBA" id="ARBA00004651"/>
    </source>
</evidence>
<gene>
    <name evidence="11" type="ORF">AXG55_06245</name>
</gene>
<dbReference type="GO" id="GO:0005524">
    <property type="term" value="F:ATP binding"/>
    <property type="evidence" value="ECO:0007669"/>
    <property type="project" value="UniProtKB-KW"/>
</dbReference>
<dbReference type="STRING" id="1915309.AXG55_06245"/>
<feature type="transmembrane region" description="Helical" evidence="9">
    <location>
        <begin position="33"/>
        <end position="49"/>
    </location>
</feature>
<dbReference type="CDD" id="cd00082">
    <property type="entry name" value="HisKA"/>
    <property type="match status" value="1"/>
</dbReference>
<dbReference type="Pfam" id="PF02518">
    <property type="entry name" value="HATPase_c"/>
    <property type="match status" value="1"/>
</dbReference>
<name>A0A1L4D005_9BACT</name>
<dbReference type="KEGG" id="saqi:AXG55_06245"/>